<dbReference type="EMBL" id="JAZGSY010000033">
    <property type="protein sequence ID" value="KAL1842772.1"/>
    <property type="molecule type" value="Genomic_DNA"/>
</dbReference>
<dbReference type="Pfam" id="PF00583">
    <property type="entry name" value="Acetyltransf_1"/>
    <property type="match status" value="1"/>
</dbReference>
<reference evidence="5 6" key="1">
    <citation type="journal article" date="2024" name="Commun. Biol.">
        <title>Comparative genomic analysis of thermophilic fungi reveals convergent evolutionary adaptations and gene losses.</title>
        <authorList>
            <person name="Steindorff A.S."/>
            <person name="Aguilar-Pontes M.V."/>
            <person name="Robinson A.J."/>
            <person name="Andreopoulos B."/>
            <person name="LaButti K."/>
            <person name="Kuo A."/>
            <person name="Mondo S."/>
            <person name="Riley R."/>
            <person name="Otillar R."/>
            <person name="Haridas S."/>
            <person name="Lipzen A."/>
            <person name="Grimwood J."/>
            <person name="Schmutz J."/>
            <person name="Clum A."/>
            <person name="Reid I.D."/>
            <person name="Moisan M.C."/>
            <person name="Butler G."/>
            <person name="Nguyen T.T.M."/>
            <person name="Dewar K."/>
            <person name="Conant G."/>
            <person name="Drula E."/>
            <person name="Henrissat B."/>
            <person name="Hansel C."/>
            <person name="Singer S."/>
            <person name="Hutchinson M.I."/>
            <person name="de Vries R.P."/>
            <person name="Natvig D.O."/>
            <person name="Powell A.J."/>
            <person name="Tsang A."/>
            <person name="Grigoriev I.V."/>
        </authorList>
    </citation>
    <scope>NUCLEOTIDE SEQUENCE [LARGE SCALE GENOMIC DNA]</scope>
    <source>
        <strain evidence="5 6">CBS 620.91</strain>
    </source>
</reference>
<evidence type="ECO:0000256" key="3">
    <source>
        <dbReference type="SAM" id="MobiDB-lite"/>
    </source>
</evidence>
<feature type="region of interest" description="Disordered" evidence="3">
    <location>
        <begin position="1"/>
        <end position="62"/>
    </location>
</feature>
<feature type="compositionally biased region" description="Low complexity" evidence="3">
    <location>
        <begin position="355"/>
        <end position="370"/>
    </location>
</feature>
<evidence type="ECO:0000313" key="6">
    <source>
        <dbReference type="Proteomes" id="UP001583172"/>
    </source>
</evidence>
<dbReference type="PROSITE" id="PS51186">
    <property type="entry name" value="GNAT"/>
    <property type="match status" value="1"/>
</dbReference>
<feature type="compositionally biased region" description="Low complexity" evidence="3">
    <location>
        <begin position="405"/>
        <end position="416"/>
    </location>
</feature>
<feature type="compositionally biased region" description="Polar residues" evidence="3">
    <location>
        <begin position="1"/>
        <end position="17"/>
    </location>
</feature>
<dbReference type="InterPro" id="IPR000182">
    <property type="entry name" value="GNAT_dom"/>
</dbReference>
<feature type="compositionally biased region" description="Pro residues" evidence="3">
    <location>
        <begin position="43"/>
        <end position="52"/>
    </location>
</feature>
<dbReference type="PANTHER" id="PTHR42919:SF8">
    <property type="entry name" value="N-ALPHA-ACETYLTRANSFERASE 50"/>
    <property type="match status" value="1"/>
</dbReference>
<evidence type="ECO:0000259" key="4">
    <source>
        <dbReference type="PROSITE" id="PS51186"/>
    </source>
</evidence>
<organism evidence="5 6">
    <name type="scientific">Humicola insolens</name>
    <name type="common">Soft-rot fungus</name>
    <dbReference type="NCBI Taxonomy" id="85995"/>
    <lineage>
        <taxon>Eukaryota</taxon>
        <taxon>Fungi</taxon>
        <taxon>Dikarya</taxon>
        <taxon>Ascomycota</taxon>
        <taxon>Pezizomycotina</taxon>
        <taxon>Sordariomycetes</taxon>
        <taxon>Sordariomycetidae</taxon>
        <taxon>Sordariales</taxon>
        <taxon>Chaetomiaceae</taxon>
        <taxon>Mycothermus</taxon>
    </lineage>
</organism>
<proteinExistence type="predicted"/>
<evidence type="ECO:0000256" key="2">
    <source>
        <dbReference type="ARBA" id="ARBA00023315"/>
    </source>
</evidence>
<name>A0ABR3VLQ2_HUMIN</name>
<feature type="domain" description="N-acetyltransferase" evidence="4">
    <location>
        <begin position="79"/>
        <end position="271"/>
    </location>
</feature>
<dbReference type="SUPFAM" id="SSF55729">
    <property type="entry name" value="Acyl-CoA N-acyltransferases (Nat)"/>
    <property type="match status" value="1"/>
</dbReference>
<evidence type="ECO:0000256" key="1">
    <source>
        <dbReference type="ARBA" id="ARBA00022679"/>
    </source>
</evidence>
<dbReference type="InterPro" id="IPR016181">
    <property type="entry name" value="Acyl_CoA_acyltransferase"/>
</dbReference>
<keyword evidence="2" id="KW-0012">Acyltransferase</keyword>
<accession>A0ABR3VLQ2</accession>
<dbReference type="Gene3D" id="3.40.630.30">
    <property type="match status" value="1"/>
</dbReference>
<protein>
    <recommendedName>
        <fullName evidence="4">N-acetyltransferase domain-containing protein</fullName>
    </recommendedName>
</protein>
<feature type="compositionally biased region" description="Low complexity" evidence="3">
    <location>
        <begin position="316"/>
        <end position="347"/>
    </location>
</feature>
<gene>
    <name evidence="5" type="ORF">VTJ49DRAFT_4257</name>
</gene>
<keyword evidence="1" id="KW-0808">Transferase</keyword>
<dbReference type="PANTHER" id="PTHR42919">
    <property type="entry name" value="N-ALPHA-ACETYLTRANSFERASE"/>
    <property type="match status" value="1"/>
</dbReference>
<sequence length="434" mass="45691">MTRTQQSSIRSFFQPRSQAELPVAVPSSAPPPTKQNGTTITPSAPPLPPAPAKPTGNAVTLPPNGVPVLPSPPSLPQGATIAPLEAHHIPALRRINSLLLPVPYPDSFYTKALDPLESGLFSRVILWQDSNADPPKVVGGLVCRLEPDRFVDGDGRPVATLPDLPRNPPPITPDMRHHAIYIQSLGLLSPYRALGLAAAALDHVIATAAILPAAGSSIDVRTVYAHVWSENTDGLRWYEARGFQRAGGEPVKGYYFKLKPDTAWVLRRHIGASAGMKAAEMNPLPAATTTSPQSTLPKPTVLAAAINLVPPPPSTSSPTSQHQEQQPFQTSPSLLPLSQPPTSTSTSAGGPPRRPAYSTAPSSASSSTLSFQNARPETEWNDLPPDMISGGPPVAGARSTTNAPGSVSSRSSSTTGTKKRRDRAYPTAAFGPSS</sequence>
<dbReference type="Proteomes" id="UP001583172">
    <property type="component" value="Unassembled WGS sequence"/>
</dbReference>
<dbReference type="InterPro" id="IPR051556">
    <property type="entry name" value="N-term/lysine_N-AcTrnsfr"/>
</dbReference>
<comment type="caution">
    <text evidence="5">The sequence shown here is derived from an EMBL/GenBank/DDBJ whole genome shotgun (WGS) entry which is preliminary data.</text>
</comment>
<evidence type="ECO:0000313" key="5">
    <source>
        <dbReference type="EMBL" id="KAL1842772.1"/>
    </source>
</evidence>
<keyword evidence="6" id="KW-1185">Reference proteome</keyword>
<feature type="region of interest" description="Disordered" evidence="3">
    <location>
        <begin position="307"/>
        <end position="434"/>
    </location>
</feature>